<comment type="caution">
    <text evidence="2">The sequence shown here is derived from an EMBL/GenBank/DDBJ whole genome shotgun (WGS) entry which is preliminary data.</text>
</comment>
<reference evidence="2 3" key="1">
    <citation type="submission" date="2020-08" db="EMBL/GenBank/DDBJ databases">
        <title>Winkia gen. nov., sp. nov., isolated from faeces of the Anser albifrons in China.</title>
        <authorList>
            <person name="Liu Q."/>
        </authorList>
    </citation>
    <scope>NUCLEOTIDE SEQUENCE [LARGE SCALE GENOMIC DNA]</scope>
    <source>
        <strain evidence="2 3">C62</strain>
    </source>
</reference>
<dbReference type="InterPro" id="IPR051908">
    <property type="entry name" value="Ribosomal_N-acetyltransferase"/>
</dbReference>
<keyword evidence="2" id="KW-0808">Transferase</keyword>
<dbReference type="SUPFAM" id="SSF55729">
    <property type="entry name" value="Acyl-CoA N-acyltransferases (Nat)"/>
    <property type="match status" value="1"/>
</dbReference>
<dbReference type="PROSITE" id="PS51186">
    <property type="entry name" value="GNAT"/>
    <property type="match status" value="1"/>
</dbReference>
<feature type="domain" description="N-acetyltransferase" evidence="1">
    <location>
        <begin position="20"/>
        <end position="188"/>
    </location>
</feature>
<dbReference type="GO" id="GO:0005737">
    <property type="term" value="C:cytoplasm"/>
    <property type="evidence" value="ECO:0007669"/>
    <property type="project" value="TreeGrafter"/>
</dbReference>
<dbReference type="GO" id="GO:0008999">
    <property type="term" value="F:protein-N-terminal-alanine acetyltransferase activity"/>
    <property type="evidence" value="ECO:0007669"/>
    <property type="project" value="TreeGrafter"/>
</dbReference>
<dbReference type="Proteomes" id="UP000627538">
    <property type="component" value="Unassembled WGS sequence"/>
</dbReference>
<dbReference type="InterPro" id="IPR000182">
    <property type="entry name" value="GNAT_dom"/>
</dbReference>
<protein>
    <submittedName>
        <fullName evidence="2">GNAT family N-acetyltransferase</fullName>
    </submittedName>
</protein>
<dbReference type="EMBL" id="JACRUO010000001">
    <property type="protein sequence ID" value="MBD3689041.1"/>
    <property type="molecule type" value="Genomic_DNA"/>
</dbReference>
<dbReference type="Pfam" id="PF13302">
    <property type="entry name" value="Acetyltransf_3"/>
    <property type="match status" value="1"/>
</dbReference>
<evidence type="ECO:0000313" key="3">
    <source>
        <dbReference type="Proteomes" id="UP000627538"/>
    </source>
</evidence>
<evidence type="ECO:0000259" key="1">
    <source>
        <dbReference type="PROSITE" id="PS51186"/>
    </source>
</evidence>
<dbReference type="Gene3D" id="3.40.630.30">
    <property type="match status" value="1"/>
</dbReference>
<dbReference type="RefSeq" id="WP_191071119.1">
    <property type="nucleotide sequence ID" value="NZ_CP060506.1"/>
</dbReference>
<evidence type="ECO:0000313" key="2">
    <source>
        <dbReference type="EMBL" id="MBD3689041.1"/>
    </source>
</evidence>
<dbReference type="PANTHER" id="PTHR43441">
    <property type="entry name" value="RIBOSOMAL-PROTEIN-SERINE ACETYLTRANSFERASE"/>
    <property type="match status" value="1"/>
</dbReference>
<gene>
    <name evidence="2" type="ORF">H8R10_02180</name>
</gene>
<dbReference type="AlphaFoldDB" id="A0A8I0GB50"/>
<name>A0A8I0GB50_9ACTO</name>
<dbReference type="InterPro" id="IPR016181">
    <property type="entry name" value="Acyl_CoA_acyltransferase"/>
</dbReference>
<proteinExistence type="predicted"/>
<sequence length="212" mass="23474">MTTPPAILPPHRLLISCASTQLRVLRESDIPALLDLKARGIASPEVPLPFLTPWHLRPDHEAVTYWYTQMAESCRPTCTLTFAVIDDGEIVGLQDIIGAHALRTRSAETGSWLAREFHGRGIGTRMRQMILAFAFDILGLDEMRSAAHVENLASRRVSEKCGYVADGTERIAGDDGYVTDVRFVVTPDTFIRPTDPVTYEGLAEFTNYVGLS</sequence>
<dbReference type="PANTHER" id="PTHR43441:SF11">
    <property type="entry name" value="RIBOSOMAL-PROTEIN-SERINE ACETYLTRANSFERASE"/>
    <property type="match status" value="1"/>
</dbReference>
<accession>A0A8I0GB50</accession>
<organism evidence="2 3">
    <name type="scientific">Nanchangia anserum</name>
    <dbReference type="NCBI Taxonomy" id="2692125"/>
    <lineage>
        <taxon>Bacteria</taxon>
        <taxon>Bacillati</taxon>
        <taxon>Actinomycetota</taxon>
        <taxon>Actinomycetes</taxon>
        <taxon>Actinomycetales</taxon>
        <taxon>Actinomycetaceae</taxon>
        <taxon>Nanchangia</taxon>
    </lineage>
</organism>
<keyword evidence="3" id="KW-1185">Reference proteome</keyword>
<dbReference type="GO" id="GO:1990189">
    <property type="term" value="F:protein N-terminal-serine acetyltransferase activity"/>
    <property type="evidence" value="ECO:0007669"/>
    <property type="project" value="TreeGrafter"/>
</dbReference>